<comment type="cofactor">
    <cofactor evidence="1">
        <name>Mn(2+)</name>
        <dbReference type="ChEBI" id="CHEBI:29035"/>
    </cofactor>
</comment>
<feature type="domain" description="Nudix hydrolase" evidence="7">
    <location>
        <begin position="24"/>
        <end position="228"/>
    </location>
</feature>
<proteinExistence type="predicted"/>
<evidence type="ECO:0000313" key="8">
    <source>
        <dbReference type="EMBL" id="TQN38023.1"/>
    </source>
</evidence>
<keyword evidence="5" id="KW-0460">Magnesium</keyword>
<dbReference type="Gene3D" id="3.90.79.10">
    <property type="entry name" value="Nucleoside Triphosphate Pyrophosphohydrolase"/>
    <property type="match status" value="1"/>
</dbReference>
<evidence type="ECO:0000256" key="6">
    <source>
        <dbReference type="ARBA" id="ARBA00023211"/>
    </source>
</evidence>
<name>A0A543P1X7_9ACTN</name>
<accession>A0A543P1X7</accession>
<dbReference type="Proteomes" id="UP000319865">
    <property type="component" value="Unassembled WGS sequence"/>
</dbReference>
<evidence type="ECO:0000313" key="9">
    <source>
        <dbReference type="Proteomes" id="UP000319865"/>
    </source>
</evidence>
<dbReference type="InterPro" id="IPR015797">
    <property type="entry name" value="NUDIX_hydrolase-like_dom_sf"/>
</dbReference>
<evidence type="ECO:0000256" key="4">
    <source>
        <dbReference type="ARBA" id="ARBA00022801"/>
    </source>
</evidence>
<dbReference type="EMBL" id="VFQE01000002">
    <property type="protein sequence ID" value="TQN38023.1"/>
    <property type="molecule type" value="Genomic_DNA"/>
</dbReference>
<keyword evidence="4" id="KW-0378">Hydrolase</keyword>
<dbReference type="CDD" id="cd18870">
    <property type="entry name" value="NUDIX_AcylCoAdiphos_Nudt19"/>
    <property type="match status" value="1"/>
</dbReference>
<dbReference type="GO" id="GO:0046872">
    <property type="term" value="F:metal ion binding"/>
    <property type="evidence" value="ECO:0007669"/>
    <property type="project" value="UniProtKB-KW"/>
</dbReference>
<organism evidence="8 9">
    <name type="scientific">Blastococcus colisei</name>
    <dbReference type="NCBI Taxonomy" id="1564162"/>
    <lineage>
        <taxon>Bacteria</taxon>
        <taxon>Bacillati</taxon>
        <taxon>Actinomycetota</taxon>
        <taxon>Actinomycetes</taxon>
        <taxon>Geodermatophilales</taxon>
        <taxon>Geodermatophilaceae</taxon>
        <taxon>Blastococcus</taxon>
    </lineage>
</organism>
<comment type="caution">
    <text evidence="8">The sequence shown here is derived from an EMBL/GenBank/DDBJ whole genome shotgun (WGS) entry which is preliminary data.</text>
</comment>
<dbReference type="AlphaFoldDB" id="A0A543P1X7"/>
<comment type="cofactor">
    <cofactor evidence="2">
        <name>Mg(2+)</name>
        <dbReference type="ChEBI" id="CHEBI:18420"/>
    </cofactor>
</comment>
<dbReference type="GO" id="GO:0016818">
    <property type="term" value="F:hydrolase activity, acting on acid anhydrides, in phosphorus-containing anhydrides"/>
    <property type="evidence" value="ECO:0007669"/>
    <property type="project" value="InterPro"/>
</dbReference>
<evidence type="ECO:0000256" key="5">
    <source>
        <dbReference type="ARBA" id="ARBA00022842"/>
    </source>
</evidence>
<dbReference type="SUPFAM" id="SSF55811">
    <property type="entry name" value="Nudix"/>
    <property type="match status" value="1"/>
</dbReference>
<keyword evidence="6" id="KW-0464">Manganese</keyword>
<sequence>MARPAPDPMEQVHRFLRGELEVAEPRDAATVVLLRDGATGLEVYLLRRRASMAFGAGMHVFPGGSVDDRDRDASIGWVGPEPSVWADRLSCDATLARALVCAAVRETFEESGVLLASSGDGAMVRDTTGADWEADRLALIDGTVSLGEFLARRSLVLRADLLRCWARWITPEWSPRRFDTRFFVAAVPAGQRTRDVGGEADSVTWLPVAETLDRHSDGALQLMTATAATLRELAGFADVASVLAAERRVHPIMRRAVVVDGEVRLVHDDGA</sequence>
<dbReference type="PANTHER" id="PTHR12318:SF0">
    <property type="entry name" value="ACYL-COENZYME A DIPHOSPHATASE NUDT19"/>
    <property type="match status" value="1"/>
</dbReference>
<keyword evidence="3" id="KW-0479">Metal-binding</keyword>
<reference evidence="8 9" key="1">
    <citation type="submission" date="2019-06" db="EMBL/GenBank/DDBJ databases">
        <title>Sequencing the genomes of 1000 actinobacteria strains.</title>
        <authorList>
            <person name="Klenk H.-P."/>
        </authorList>
    </citation>
    <scope>NUCLEOTIDE SEQUENCE [LARGE SCALE GENOMIC DNA]</scope>
    <source>
        <strain evidence="8 9">DSM 46837</strain>
    </source>
</reference>
<dbReference type="InterPro" id="IPR000086">
    <property type="entry name" value="NUDIX_hydrolase_dom"/>
</dbReference>
<dbReference type="PROSITE" id="PS51462">
    <property type="entry name" value="NUDIX"/>
    <property type="match status" value="1"/>
</dbReference>
<gene>
    <name evidence="8" type="ORF">FHU33_4703</name>
</gene>
<evidence type="ECO:0000256" key="2">
    <source>
        <dbReference type="ARBA" id="ARBA00001946"/>
    </source>
</evidence>
<dbReference type="InterPro" id="IPR039121">
    <property type="entry name" value="NUDT19"/>
</dbReference>
<protein>
    <recommendedName>
        <fullName evidence="7">Nudix hydrolase domain-containing protein</fullName>
    </recommendedName>
</protein>
<dbReference type="PANTHER" id="PTHR12318">
    <property type="entry name" value="TESTOSTERONE-REGULATED PROTEIN RP2"/>
    <property type="match status" value="1"/>
</dbReference>
<evidence type="ECO:0000256" key="3">
    <source>
        <dbReference type="ARBA" id="ARBA00022723"/>
    </source>
</evidence>
<dbReference type="RefSeq" id="WP_246064150.1">
    <property type="nucleotide sequence ID" value="NZ_VFQE01000002.1"/>
</dbReference>
<evidence type="ECO:0000259" key="7">
    <source>
        <dbReference type="PROSITE" id="PS51462"/>
    </source>
</evidence>
<evidence type="ECO:0000256" key="1">
    <source>
        <dbReference type="ARBA" id="ARBA00001936"/>
    </source>
</evidence>
<keyword evidence="9" id="KW-1185">Reference proteome</keyword>